<dbReference type="KEGG" id="tpx:Turpa_1235"/>
<feature type="transmembrane region" description="Helical" evidence="6">
    <location>
        <begin position="276"/>
        <end position="297"/>
    </location>
</feature>
<dbReference type="GO" id="GO:0022857">
    <property type="term" value="F:transmembrane transporter activity"/>
    <property type="evidence" value="ECO:0007669"/>
    <property type="project" value="InterPro"/>
</dbReference>
<evidence type="ECO:0000256" key="2">
    <source>
        <dbReference type="ARBA" id="ARBA00022475"/>
    </source>
</evidence>
<dbReference type="PANTHER" id="PTHR23513:SF11">
    <property type="entry name" value="STAPHYLOFERRIN A TRANSPORTER"/>
    <property type="match status" value="1"/>
</dbReference>
<feature type="transmembrane region" description="Helical" evidence="6">
    <location>
        <begin position="251"/>
        <end position="269"/>
    </location>
</feature>
<gene>
    <name evidence="8" type="ordered locus">Turpa_1235</name>
</gene>
<feature type="transmembrane region" description="Helical" evidence="6">
    <location>
        <begin position="38"/>
        <end position="55"/>
    </location>
</feature>
<dbReference type="OrthoDB" id="9775268at2"/>
<dbReference type="InterPro" id="IPR011701">
    <property type="entry name" value="MFS"/>
</dbReference>
<keyword evidence="3 6" id="KW-0812">Transmembrane</keyword>
<proteinExistence type="predicted"/>
<comment type="subcellular location">
    <subcellularLocation>
        <location evidence="1">Cell membrane</location>
        <topology evidence="1">Multi-pass membrane protein</topology>
    </subcellularLocation>
</comment>
<dbReference type="InterPro" id="IPR020846">
    <property type="entry name" value="MFS_dom"/>
</dbReference>
<evidence type="ECO:0000256" key="1">
    <source>
        <dbReference type="ARBA" id="ARBA00004651"/>
    </source>
</evidence>
<name>I4B3M6_TURPD</name>
<feature type="transmembrane region" description="Helical" evidence="6">
    <location>
        <begin position="211"/>
        <end position="231"/>
    </location>
</feature>
<sequence length="392" mass="42164">MLIWFYLNSFLTLLIGNMFAYAMIIYSRAVTGSDAVTGLVYAGNLVPPLVLGMYAGTVIDRFTRKRVVMIAQTTFIYTSAAMVFLTTQQFFVVGDVMLIAVMLVNGIGLSFIIPGRMALLGDLFDQEHIPRESMKVQIMIMVGFGLAPFVVGFLRKYFDWYIVFGTIGIMYAFAMLLLLPLKTRPKQLRGDKESAWHSLKAGLRYVRREPLILSLLAATFVGLFLVGPLQVLLPEFSKTRLGLGEAERGSLMTVLGVGLLAGGGLAQALSHKMPRGLMIIAGALAAGLSMLMIPWLAAPVPVAISLGLSGIFGGLMSTLIPAAIQQATVDAARGRVMSIYNIVFQTSVASAAVGLSALAKQTSPAYAFEVGGWLIIAGAGACLLLQPLRKLK</sequence>
<keyword evidence="5 6" id="KW-0472">Membrane</keyword>
<evidence type="ECO:0000256" key="6">
    <source>
        <dbReference type="SAM" id="Phobius"/>
    </source>
</evidence>
<evidence type="ECO:0000256" key="4">
    <source>
        <dbReference type="ARBA" id="ARBA00022989"/>
    </source>
</evidence>
<dbReference type="SUPFAM" id="SSF103473">
    <property type="entry name" value="MFS general substrate transporter"/>
    <property type="match status" value="1"/>
</dbReference>
<keyword evidence="9" id="KW-1185">Reference proteome</keyword>
<feature type="transmembrane region" description="Helical" evidence="6">
    <location>
        <begin position="5"/>
        <end position="26"/>
    </location>
</feature>
<keyword evidence="4 6" id="KW-1133">Transmembrane helix</keyword>
<protein>
    <submittedName>
        <fullName evidence="8">Major facilitator superfamily MFS_1</fullName>
    </submittedName>
</protein>
<keyword evidence="2" id="KW-1003">Cell membrane</keyword>
<evidence type="ECO:0000256" key="3">
    <source>
        <dbReference type="ARBA" id="ARBA00022692"/>
    </source>
</evidence>
<evidence type="ECO:0000259" key="7">
    <source>
        <dbReference type="PROSITE" id="PS50850"/>
    </source>
</evidence>
<dbReference type="GO" id="GO:0005886">
    <property type="term" value="C:plasma membrane"/>
    <property type="evidence" value="ECO:0007669"/>
    <property type="project" value="UniProtKB-SubCell"/>
</dbReference>
<dbReference type="Gene3D" id="1.20.1250.20">
    <property type="entry name" value="MFS general substrate transporter like domains"/>
    <property type="match status" value="1"/>
</dbReference>
<dbReference type="STRING" id="869212.Turpa_1235"/>
<feature type="transmembrane region" description="Helical" evidence="6">
    <location>
        <begin position="303"/>
        <end position="324"/>
    </location>
</feature>
<dbReference type="CDD" id="cd06173">
    <property type="entry name" value="MFS_MefA_like"/>
    <property type="match status" value="1"/>
</dbReference>
<dbReference type="AlphaFoldDB" id="I4B3M6"/>
<dbReference type="EMBL" id="CP002959">
    <property type="protein sequence ID" value="AFM11883.1"/>
    <property type="molecule type" value="Genomic_DNA"/>
</dbReference>
<dbReference type="RefSeq" id="WP_014802399.1">
    <property type="nucleotide sequence ID" value="NC_018020.1"/>
</dbReference>
<feature type="transmembrane region" description="Helical" evidence="6">
    <location>
        <begin position="134"/>
        <end position="154"/>
    </location>
</feature>
<feature type="transmembrane region" description="Helical" evidence="6">
    <location>
        <begin position="336"/>
        <end position="359"/>
    </location>
</feature>
<dbReference type="PANTHER" id="PTHR23513">
    <property type="entry name" value="INTEGRAL MEMBRANE EFFLUX PROTEIN-RELATED"/>
    <property type="match status" value="1"/>
</dbReference>
<evidence type="ECO:0000256" key="5">
    <source>
        <dbReference type="ARBA" id="ARBA00023136"/>
    </source>
</evidence>
<reference evidence="8 9" key="1">
    <citation type="submission" date="2012-06" db="EMBL/GenBank/DDBJ databases">
        <title>The complete chromosome of genome of Turneriella parva DSM 21527.</title>
        <authorList>
            <consortium name="US DOE Joint Genome Institute (JGI-PGF)"/>
            <person name="Lucas S."/>
            <person name="Han J."/>
            <person name="Lapidus A."/>
            <person name="Bruce D."/>
            <person name="Goodwin L."/>
            <person name="Pitluck S."/>
            <person name="Peters L."/>
            <person name="Kyrpides N."/>
            <person name="Mavromatis K."/>
            <person name="Ivanova N."/>
            <person name="Mikhailova N."/>
            <person name="Chertkov O."/>
            <person name="Detter J.C."/>
            <person name="Tapia R."/>
            <person name="Han C."/>
            <person name="Land M."/>
            <person name="Hauser L."/>
            <person name="Markowitz V."/>
            <person name="Cheng J.-F."/>
            <person name="Hugenholtz P."/>
            <person name="Woyke T."/>
            <person name="Wu D."/>
            <person name="Gronow S."/>
            <person name="Wellnitz S."/>
            <person name="Brambilla E."/>
            <person name="Klenk H.-P."/>
            <person name="Eisen J.A."/>
        </authorList>
    </citation>
    <scope>NUCLEOTIDE SEQUENCE [LARGE SCALE GENOMIC DNA]</scope>
    <source>
        <strain evidence="9">ATCC BAA-1111 / DSM 21527 / NCTC 11395 / H</strain>
    </source>
</reference>
<dbReference type="InterPro" id="IPR036259">
    <property type="entry name" value="MFS_trans_sf"/>
</dbReference>
<organism evidence="8 9">
    <name type="scientific">Turneriella parva (strain ATCC BAA-1111 / DSM 21527 / NCTC 11395 / H)</name>
    <name type="common">Leptospira parva</name>
    <dbReference type="NCBI Taxonomy" id="869212"/>
    <lineage>
        <taxon>Bacteria</taxon>
        <taxon>Pseudomonadati</taxon>
        <taxon>Spirochaetota</taxon>
        <taxon>Spirochaetia</taxon>
        <taxon>Leptospirales</taxon>
        <taxon>Leptospiraceae</taxon>
        <taxon>Turneriella</taxon>
    </lineage>
</organism>
<dbReference type="Proteomes" id="UP000006048">
    <property type="component" value="Chromosome"/>
</dbReference>
<dbReference type="HOGENOM" id="CLU_697906_0_0_12"/>
<feature type="transmembrane region" description="Helical" evidence="6">
    <location>
        <begin position="91"/>
        <end position="113"/>
    </location>
</feature>
<dbReference type="PROSITE" id="PS50850">
    <property type="entry name" value="MFS"/>
    <property type="match status" value="1"/>
</dbReference>
<feature type="transmembrane region" description="Helical" evidence="6">
    <location>
        <begin position="365"/>
        <end position="385"/>
    </location>
</feature>
<feature type="transmembrane region" description="Helical" evidence="6">
    <location>
        <begin position="160"/>
        <end position="179"/>
    </location>
</feature>
<accession>I4B3M6</accession>
<evidence type="ECO:0000313" key="8">
    <source>
        <dbReference type="EMBL" id="AFM11883.1"/>
    </source>
</evidence>
<dbReference type="Pfam" id="PF07690">
    <property type="entry name" value="MFS_1"/>
    <property type="match status" value="1"/>
</dbReference>
<evidence type="ECO:0000313" key="9">
    <source>
        <dbReference type="Proteomes" id="UP000006048"/>
    </source>
</evidence>
<feature type="transmembrane region" description="Helical" evidence="6">
    <location>
        <begin position="67"/>
        <end position="85"/>
    </location>
</feature>
<feature type="domain" description="Major facilitator superfamily (MFS) profile" evidence="7">
    <location>
        <begin position="1"/>
        <end position="390"/>
    </location>
</feature>